<name>A0A645GDN1_9ZZZZ</name>
<organism evidence="1">
    <name type="scientific">bioreactor metagenome</name>
    <dbReference type="NCBI Taxonomy" id="1076179"/>
    <lineage>
        <taxon>unclassified sequences</taxon>
        <taxon>metagenomes</taxon>
        <taxon>ecological metagenomes</taxon>
    </lineage>
</organism>
<evidence type="ECO:0000313" key="1">
    <source>
        <dbReference type="EMBL" id="MPN25008.1"/>
    </source>
</evidence>
<accession>A0A645GDN1</accession>
<comment type="caution">
    <text evidence="1">The sequence shown here is derived from an EMBL/GenBank/DDBJ whole genome shotgun (WGS) entry which is preliminary data.</text>
</comment>
<dbReference type="AlphaFoldDB" id="A0A645GDN1"/>
<protein>
    <submittedName>
        <fullName evidence="1">Uncharacterized protein</fullName>
    </submittedName>
</protein>
<sequence>MDPVRLGEHGYIQSVVDDEHFPVSVGYLPDLLRPFEKPAPVRVLVAQLHDIGSPFVCESRDLDRRPAE</sequence>
<reference evidence="1" key="1">
    <citation type="submission" date="2019-08" db="EMBL/GenBank/DDBJ databases">
        <authorList>
            <person name="Kucharzyk K."/>
            <person name="Murdoch R.W."/>
            <person name="Higgins S."/>
            <person name="Loffler F."/>
        </authorList>
    </citation>
    <scope>NUCLEOTIDE SEQUENCE</scope>
</reference>
<gene>
    <name evidence="1" type="ORF">SDC9_172415</name>
</gene>
<proteinExistence type="predicted"/>
<dbReference type="EMBL" id="VSSQ01074035">
    <property type="protein sequence ID" value="MPN25008.1"/>
    <property type="molecule type" value="Genomic_DNA"/>
</dbReference>